<dbReference type="PROSITE" id="PS51462">
    <property type="entry name" value="NUDIX"/>
    <property type="match status" value="1"/>
</dbReference>
<name>A0AA38S9I6_9PEZI</name>
<reference evidence="2" key="1">
    <citation type="submission" date="2022-07" db="EMBL/GenBank/DDBJ databases">
        <title>Fungi with potential for degradation of polypropylene.</title>
        <authorList>
            <person name="Gostincar C."/>
        </authorList>
    </citation>
    <scope>NUCLEOTIDE SEQUENCE</scope>
    <source>
        <strain evidence="2">EXF-13287</strain>
    </source>
</reference>
<dbReference type="SUPFAM" id="SSF55811">
    <property type="entry name" value="Nudix"/>
    <property type="match status" value="1"/>
</dbReference>
<feature type="domain" description="Nudix hydrolase" evidence="1">
    <location>
        <begin position="138"/>
        <end position="286"/>
    </location>
</feature>
<gene>
    <name evidence="2" type="ORF">NKR19_g2978</name>
</gene>
<dbReference type="InterPro" id="IPR000086">
    <property type="entry name" value="NUDIX_hydrolase_dom"/>
</dbReference>
<dbReference type="Pfam" id="PF00293">
    <property type="entry name" value="NUDIX"/>
    <property type="match status" value="1"/>
</dbReference>
<dbReference type="CDD" id="cd03676">
    <property type="entry name" value="NUDIX_Tnr3_like"/>
    <property type="match status" value="1"/>
</dbReference>
<dbReference type="Proteomes" id="UP001174691">
    <property type="component" value="Unassembled WGS sequence"/>
</dbReference>
<accession>A0AA38S9I6</accession>
<dbReference type="EMBL" id="JANBVN010000032">
    <property type="protein sequence ID" value="KAJ9160676.1"/>
    <property type="molecule type" value="Genomic_DNA"/>
</dbReference>
<dbReference type="AlphaFoldDB" id="A0AA38S9I6"/>
<evidence type="ECO:0000313" key="2">
    <source>
        <dbReference type="EMBL" id="KAJ9160676.1"/>
    </source>
</evidence>
<comment type="caution">
    <text evidence="2">The sequence shown here is derived from an EMBL/GenBank/DDBJ whole genome shotgun (WGS) entry which is preliminary data.</text>
</comment>
<evidence type="ECO:0000259" key="1">
    <source>
        <dbReference type="PROSITE" id="PS51462"/>
    </source>
</evidence>
<dbReference type="InterPro" id="IPR015797">
    <property type="entry name" value="NUDIX_hydrolase-like_dom_sf"/>
</dbReference>
<dbReference type="Gene3D" id="3.90.79.10">
    <property type="entry name" value="Nucleoside Triphosphate Pyrophosphohydrolase"/>
    <property type="match status" value="1"/>
</dbReference>
<organism evidence="2 3">
    <name type="scientific">Coniochaeta hoffmannii</name>
    <dbReference type="NCBI Taxonomy" id="91930"/>
    <lineage>
        <taxon>Eukaryota</taxon>
        <taxon>Fungi</taxon>
        <taxon>Dikarya</taxon>
        <taxon>Ascomycota</taxon>
        <taxon>Pezizomycotina</taxon>
        <taxon>Sordariomycetes</taxon>
        <taxon>Sordariomycetidae</taxon>
        <taxon>Coniochaetales</taxon>
        <taxon>Coniochaetaceae</taxon>
        <taxon>Coniochaeta</taxon>
    </lineage>
</organism>
<keyword evidence="3" id="KW-1185">Reference proteome</keyword>
<evidence type="ECO:0000313" key="3">
    <source>
        <dbReference type="Proteomes" id="UP001174691"/>
    </source>
</evidence>
<proteinExistence type="predicted"/>
<protein>
    <submittedName>
        <fullName evidence="2">NUDIX domain-containing protein</fullName>
    </submittedName>
</protein>
<sequence>MGCITSGDQPTYLSVVELCDDFPYGPASQTYYQLYLPNDDRPYGFMTPEVVGKMPWTPDFAVHHDAPRSVTVLDASDGEDTAAAINSAFAKLVSICIDRDLFHVLCRQHSEPVAIVGVKYSQPVVVERFAASLFGVMSRGAHLVAYSVREGKKSVWVSRRSAHLYTYPGMLDVTVGGGVKSGVPPLETIVQESEEEASLPEDLIRQRARPRGVVSHMSVTGKDFKGEKGLVVPDYIYVYDIEIPQDIMPRPFDDEVESFYCMTIGELQAALLRMEFKADSAAVMLPFRTRPQ</sequence>